<dbReference type="Gene3D" id="1.10.530.10">
    <property type="match status" value="1"/>
</dbReference>
<dbReference type="Proteomes" id="UP000643207">
    <property type="component" value="Unassembled WGS sequence"/>
</dbReference>
<sequence>MHRRLLLSPALAAGLGLLLAAPLHAADEPPPAAPTPIADKPGPATRALESRQPPPPPVISTDPGIPPPAEPGGYAQREDVARILDALSRRHGFRAEQAAAIVAQARYQPRVVQLILPTPGGAKKNWAAYRARFVEPIRIQAGLKFWTEHAALLEQAEARYGVPPAIVVGVLGVETGWGSDTGNFRVLDALATLAFDFPTGRRDRSSYFRDELGEFIELCLSQGLDPTAVRGSFAGAMGLPQFMPSSLRRLAVDFDGDGRIDLHGSVADAIGSVAAYLQAFGWEPRLPTHFHIEPPSDAADLSTLLAPDIVPSFAASEMAERGARLPEDAMKRPGLLALVKLENGEAPATLIAGTSNFYAITRYNWSSYYAMAVIELGQAVEAARRAPPPPVLRKPAPKPAAKPAVKPAAKPAAKPANKPAR</sequence>
<dbReference type="InterPro" id="IPR043426">
    <property type="entry name" value="MltB-like"/>
</dbReference>
<comment type="caution">
    <text evidence="5">The sequence shown here is derived from an EMBL/GenBank/DDBJ whole genome shotgun (WGS) entry which is preliminary data.</text>
</comment>
<feature type="domain" description="Transglycosylase SLT" evidence="4">
    <location>
        <begin position="78"/>
        <end position="378"/>
    </location>
</feature>
<dbReference type="FunFam" id="1.10.8.350:FF:000001">
    <property type="entry name" value="Lytic murein transglycosylase B"/>
    <property type="match status" value="1"/>
</dbReference>
<dbReference type="Gene3D" id="1.10.8.350">
    <property type="entry name" value="Bacterial muramidase"/>
    <property type="match status" value="1"/>
</dbReference>
<feature type="compositionally biased region" description="Pro residues" evidence="2">
    <location>
        <begin position="386"/>
        <end position="400"/>
    </location>
</feature>
<dbReference type="RefSeq" id="WP_201825360.1">
    <property type="nucleotide sequence ID" value="NZ_JAERRA010000001.1"/>
</dbReference>
<evidence type="ECO:0000313" key="5">
    <source>
        <dbReference type="EMBL" id="MBL0719823.1"/>
    </source>
</evidence>
<proteinExistence type="predicted"/>
<keyword evidence="6" id="KW-1185">Reference proteome</keyword>
<organism evidence="5 6">
    <name type="scientific">Aquariibacter lacus</name>
    <dbReference type="NCBI Taxonomy" id="2801332"/>
    <lineage>
        <taxon>Bacteria</taxon>
        <taxon>Pseudomonadati</taxon>
        <taxon>Pseudomonadota</taxon>
        <taxon>Betaproteobacteria</taxon>
        <taxon>Burkholderiales</taxon>
        <taxon>Sphaerotilaceae</taxon>
        <taxon>Aquariibacter</taxon>
    </lineage>
</organism>
<feature type="active site" evidence="1">
    <location>
        <position position="174"/>
    </location>
</feature>
<dbReference type="InterPro" id="IPR023346">
    <property type="entry name" value="Lysozyme-like_dom_sf"/>
</dbReference>
<feature type="signal peptide" evidence="3">
    <location>
        <begin position="1"/>
        <end position="25"/>
    </location>
</feature>
<accession>A0A9X1BRP9</accession>
<feature type="compositionally biased region" description="Pro residues" evidence="2">
    <location>
        <begin position="52"/>
        <end position="70"/>
    </location>
</feature>
<dbReference type="EMBL" id="JAERRA010000001">
    <property type="protein sequence ID" value="MBL0719823.1"/>
    <property type="molecule type" value="Genomic_DNA"/>
</dbReference>
<dbReference type="NCBIfam" id="TIGR02282">
    <property type="entry name" value="MltB"/>
    <property type="match status" value="1"/>
</dbReference>
<keyword evidence="3" id="KW-0732">Signal</keyword>
<feature type="region of interest" description="Disordered" evidence="2">
    <location>
        <begin position="384"/>
        <end position="421"/>
    </location>
</feature>
<feature type="region of interest" description="Disordered" evidence="2">
    <location>
        <begin position="28"/>
        <end position="74"/>
    </location>
</feature>
<evidence type="ECO:0000259" key="4">
    <source>
        <dbReference type="Pfam" id="PF13406"/>
    </source>
</evidence>
<dbReference type="CDD" id="cd13399">
    <property type="entry name" value="Slt35-like"/>
    <property type="match status" value="1"/>
</dbReference>
<gene>
    <name evidence="5" type="primary">mltB</name>
    <name evidence="5" type="ORF">JI742_07970</name>
</gene>
<dbReference type="PANTHER" id="PTHR30163:SF9">
    <property type="entry name" value="MEMBRANE-BOUND LYTIC MUREIN TRANSGLYCOSYLASE B"/>
    <property type="match status" value="1"/>
</dbReference>
<name>A0A9X1BRP9_9BURK</name>
<evidence type="ECO:0000256" key="1">
    <source>
        <dbReference type="PIRSR" id="PIRSR611757-1"/>
    </source>
</evidence>
<dbReference type="AlphaFoldDB" id="A0A9X1BRP9"/>
<dbReference type="GO" id="GO:0009253">
    <property type="term" value="P:peptidoglycan catabolic process"/>
    <property type="evidence" value="ECO:0007669"/>
    <property type="project" value="TreeGrafter"/>
</dbReference>
<protein>
    <submittedName>
        <fullName evidence="5">Lytic murein transglycosylase B</fullName>
    </submittedName>
</protein>
<feature type="chain" id="PRO_5040869964" evidence="3">
    <location>
        <begin position="26"/>
        <end position="421"/>
    </location>
</feature>
<evidence type="ECO:0000256" key="2">
    <source>
        <dbReference type="SAM" id="MobiDB-lite"/>
    </source>
</evidence>
<dbReference type="PANTHER" id="PTHR30163">
    <property type="entry name" value="MEMBRANE-BOUND LYTIC MUREIN TRANSGLYCOSYLASE B"/>
    <property type="match status" value="1"/>
</dbReference>
<evidence type="ECO:0000256" key="3">
    <source>
        <dbReference type="SAM" id="SignalP"/>
    </source>
</evidence>
<reference evidence="5 6" key="1">
    <citation type="submission" date="2021-01" db="EMBL/GenBank/DDBJ databases">
        <title>Piscinibacter sp. Jin2 Genome sequencing and assembly.</title>
        <authorList>
            <person name="Kim I."/>
        </authorList>
    </citation>
    <scope>NUCLEOTIDE SEQUENCE [LARGE SCALE GENOMIC DNA]</scope>
    <source>
        <strain evidence="5 6">Jin2</strain>
    </source>
</reference>
<dbReference type="InterPro" id="IPR031304">
    <property type="entry name" value="SLT_2"/>
</dbReference>
<dbReference type="SUPFAM" id="SSF53955">
    <property type="entry name" value="Lysozyme-like"/>
    <property type="match status" value="1"/>
</dbReference>
<dbReference type="InterPro" id="IPR011757">
    <property type="entry name" value="Lytic_transglycosylase_MltB"/>
</dbReference>
<feature type="compositionally biased region" description="Low complexity" evidence="2">
    <location>
        <begin position="401"/>
        <end position="421"/>
    </location>
</feature>
<dbReference type="Pfam" id="PF13406">
    <property type="entry name" value="SLT_2"/>
    <property type="match status" value="1"/>
</dbReference>
<dbReference type="GO" id="GO:0008933">
    <property type="term" value="F:peptidoglycan lytic transglycosylase activity"/>
    <property type="evidence" value="ECO:0007669"/>
    <property type="project" value="TreeGrafter"/>
</dbReference>
<evidence type="ECO:0000313" key="6">
    <source>
        <dbReference type="Proteomes" id="UP000643207"/>
    </source>
</evidence>